<dbReference type="GO" id="GO:0005912">
    <property type="term" value="C:adherens junction"/>
    <property type="evidence" value="ECO:0007669"/>
    <property type="project" value="TreeGrafter"/>
</dbReference>
<dbReference type="InterPro" id="IPR013106">
    <property type="entry name" value="Ig_V-set"/>
</dbReference>
<dbReference type="OMA" id="HNGRELI"/>
<feature type="transmembrane region" description="Helical" evidence="8">
    <location>
        <begin position="500"/>
        <end position="522"/>
    </location>
</feature>
<dbReference type="GeneTree" id="ENSGT00390000002421"/>
<dbReference type="GO" id="GO:0007157">
    <property type="term" value="P:heterophilic cell-cell adhesion via plasma membrane cell adhesion molecules"/>
    <property type="evidence" value="ECO:0007669"/>
    <property type="project" value="TreeGrafter"/>
</dbReference>
<dbReference type="Pfam" id="PF07686">
    <property type="entry name" value="V-set"/>
    <property type="match status" value="1"/>
</dbReference>
<evidence type="ECO:0000313" key="11">
    <source>
        <dbReference type="Proteomes" id="UP000265080"/>
    </source>
</evidence>
<evidence type="ECO:0000313" key="10">
    <source>
        <dbReference type="Ensembl" id="ENSAPEP00000019706.1"/>
    </source>
</evidence>
<protein>
    <submittedName>
        <fullName evidence="10">Immunoglobin superfamily, member 21b</fullName>
    </submittedName>
</protein>
<reference evidence="10" key="2">
    <citation type="submission" date="2025-08" db="UniProtKB">
        <authorList>
            <consortium name="Ensembl"/>
        </authorList>
    </citation>
    <scope>IDENTIFICATION</scope>
</reference>
<evidence type="ECO:0000256" key="2">
    <source>
        <dbReference type="ARBA" id="ARBA00022729"/>
    </source>
</evidence>
<keyword evidence="5" id="KW-1015">Disulfide bond</keyword>
<dbReference type="SMART" id="SM00409">
    <property type="entry name" value="IG"/>
    <property type="match status" value="2"/>
</dbReference>
<feature type="domain" description="Ig-like" evidence="9">
    <location>
        <begin position="366"/>
        <end position="450"/>
    </location>
</feature>
<sequence length="553" mass="62074">MVFLGLKASPFLLQTYCWALHVSRSLLPGYLTVSIEPLHPIVIGDTVTLKCNFQTDGSLREIVWFRVTEGGHAKQKIFTFDAMYNTSYSHMEDNRRREDLVYQSRVRLPEIQLEDDGLYECHVGIYDRSSTDKVILASGSIILTVIVPPKTISVVAANSPAPFSRYEAQNFTLVCIVTGAKPAPVVYFKRDGELIDVVPTTQSSSSVGDHSKGTDQEKNWSRSQSGLLSSQVVLTSQDLDDTKVQKSMFLSEQEGKLARLGQDVPGGLEQVHEELSKLNSEPTTEVIHETIVSREFPRWVQSSEPLYYFQHQQQAAGDGTLEVKAMLTWSLNPQLDNEVLFSCEVNHPALSMPMQAEVTLAAPKGPKLSMSPSKAKVGDTVRIIVHGFHEVFPEPMFTWTKVGGHLLDGREEHDGRELILERVPAELNGSMFRCTAQNPLGSTDTHTRLIVFGESVYVCLIIHCLLSVLKLNVFILCVCADNPRLKKGKEHYIGRPFNVIVSNCANFSTLILLIFIGIRFYRTFSPIRVDSRNLDFKMLPFLFVCYFMMAVFQ</sequence>
<proteinExistence type="predicted"/>
<feature type="compositionally biased region" description="Polar residues" evidence="7">
    <location>
        <begin position="199"/>
        <end position="208"/>
    </location>
</feature>
<dbReference type="SUPFAM" id="SSF48726">
    <property type="entry name" value="Immunoglobulin"/>
    <property type="match status" value="3"/>
</dbReference>
<keyword evidence="11" id="KW-1185">Reference proteome</keyword>
<dbReference type="GO" id="GO:0016020">
    <property type="term" value="C:membrane"/>
    <property type="evidence" value="ECO:0007669"/>
    <property type="project" value="UniProtKB-SubCell"/>
</dbReference>
<dbReference type="InterPro" id="IPR007110">
    <property type="entry name" value="Ig-like_dom"/>
</dbReference>
<evidence type="ECO:0000256" key="1">
    <source>
        <dbReference type="ARBA" id="ARBA00004370"/>
    </source>
</evidence>
<feature type="transmembrane region" description="Helical" evidence="8">
    <location>
        <begin position="534"/>
        <end position="552"/>
    </location>
</feature>
<comment type="subcellular location">
    <subcellularLocation>
        <location evidence="1">Membrane</location>
    </subcellularLocation>
</comment>
<dbReference type="PANTHER" id="PTHR23277:SF119">
    <property type="entry name" value="IGSF21B"/>
    <property type="match status" value="1"/>
</dbReference>
<dbReference type="InterPro" id="IPR036179">
    <property type="entry name" value="Ig-like_dom_sf"/>
</dbReference>
<keyword evidence="8" id="KW-0812">Transmembrane</keyword>
<evidence type="ECO:0000256" key="4">
    <source>
        <dbReference type="ARBA" id="ARBA00023136"/>
    </source>
</evidence>
<dbReference type="InterPro" id="IPR013783">
    <property type="entry name" value="Ig-like_fold"/>
</dbReference>
<keyword evidence="8" id="KW-1133">Transmembrane helix</keyword>
<dbReference type="PROSITE" id="PS50835">
    <property type="entry name" value="IG_LIKE"/>
    <property type="match status" value="2"/>
</dbReference>
<keyword evidence="3" id="KW-0677">Repeat</keyword>
<dbReference type="Gene3D" id="2.60.40.10">
    <property type="entry name" value="Immunoglobulins"/>
    <property type="match status" value="3"/>
</dbReference>
<dbReference type="FunFam" id="2.60.40.10:FF:000509">
    <property type="entry name" value="Immunoglobin superfamily member 21"/>
    <property type="match status" value="1"/>
</dbReference>
<keyword evidence="6" id="KW-0325">Glycoprotein</keyword>
<feature type="region of interest" description="Disordered" evidence="7">
    <location>
        <begin position="199"/>
        <end position="224"/>
    </location>
</feature>
<keyword evidence="4 8" id="KW-0472">Membrane</keyword>
<keyword evidence="2" id="KW-0732">Signal</keyword>
<reference evidence="10" key="3">
    <citation type="submission" date="2025-09" db="UniProtKB">
        <authorList>
            <consortium name="Ensembl"/>
        </authorList>
    </citation>
    <scope>IDENTIFICATION</scope>
</reference>
<evidence type="ECO:0000256" key="6">
    <source>
        <dbReference type="ARBA" id="ARBA00023180"/>
    </source>
</evidence>
<organism evidence="10 11">
    <name type="scientific">Amphiprion percula</name>
    <name type="common">Orange clownfish</name>
    <name type="synonym">Lutjanus percula</name>
    <dbReference type="NCBI Taxonomy" id="161767"/>
    <lineage>
        <taxon>Eukaryota</taxon>
        <taxon>Metazoa</taxon>
        <taxon>Chordata</taxon>
        <taxon>Craniata</taxon>
        <taxon>Vertebrata</taxon>
        <taxon>Euteleostomi</taxon>
        <taxon>Actinopterygii</taxon>
        <taxon>Neopterygii</taxon>
        <taxon>Teleostei</taxon>
        <taxon>Neoteleostei</taxon>
        <taxon>Acanthomorphata</taxon>
        <taxon>Ovalentaria</taxon>
        <taxon>Pomacentridae</taxon>
        <taxon>Amphiprion</taxon>
    </lineage>
</organism>
<evidence type="ECO:0000259" key="9">
    <source>
        <dbReference type="PROSITE" id="PS50835"/>
    </source>
</evidence>
<evidence type="ECO:0000256" key="3">
    <source>
        <dbReference type="ARBA" id="ARBA00022737"/>
    </source>
</evidence>
<feature type="compositionally biased region" description="Basic and acidic residues" evidence="7">
    <location>
        <begin position="209"/>
        <end position="220"/>
    </location>
</feature>
<evidence type="ECO:0000256" key="8">
    <source>
        <dbReference type="SAM" id="Phobius"/>
    </source>
</evidence>
<dbReference type="STRING" id="161767.ENSAPEP00000019706"/>
<dbReference type="InterPro" id="IPR051427">
    <property type="entry name" value="Nectin/Nectin-like"/>
</dbReference>
<reference evidence="10 11" key="1">
    <citation type="submission" date="2018-03" db="EMBL/GenBank/DDBJ databases">
        <title>Finding Nemo's genes: A chromosome-scale reference assembly of the genome of the orange clownfish Amphiprion percula.</title>
        <authorList>
            <person name="Lehmann R."/>
        </authorList>
    </citation>
    <scope>NUCLEOTIDE SEQUENCE</scope>
</reference>
<name>A0A3P8T551_AMPPE</name>
<dbReference type="PANTHER" id="PTHR23277">
    <property type="entry name" value="NECTIN-RELATED"/>
    <property type="match status" value="1"/>
</dbReference>
<dbReference type="Ensembl" id="ENSAPET00000020236.1">
    <property type="protein sequence ID" value="ENSAPEP00000019706.1"/>
    <property type="gene ID" value="ENSAPEG00000014056.1"/>
</dbReference>
<feature type="transmembrane region" description="Helical" evidence="8">
    <location>
        <begin position="455"/>
        <end position="479"/>
    </location>
</feature>
<feature type="domain" description="Ig-like" evidence="9">
    <location>
        <begin position="28"/>
        <end position="137"/>
    </location>
</feature>
<dbReference type="GO" id="GO:0007156">
    <property type="term" value="P:homophilic cell adhesion via plasma membrane adhesion molecules"/>
    <property type="evidence" value="ECO:0007669"/>
    <property type="project" value="TreeGrafter"/>
</dbReference>
<accession>A0A3P8T551</accession>
<evidence type="ECO:0000256" key="7">
    <source>
        <dbReference type="SAM" id="MobiDB-lite"/>
    </source>
</evidence>
<dbReference type="AlphaFoldDB" id="A0A3P8T551"/>
<dbReference type="InterPro" id="IPR003599">
    <property type="entry name" value="Ig_sub"/>
</dbReference>
<dbReference type="Proteomes" id="UP000265080">
    <property type="component" value="Chromosome 8"/>
</dbReference>
<evidence type="ECO:0000256" key="5">
    <source>
        <dbReference type="ARBA" id="ARBA00023157"/>
    </source>
</evidence>